<evidence type="ECO:0000313" key="2">
    <source>
        <dbReference type="Proteomes" id="UP000789901"/>
    </source>
</evidence>
<proteinExistence type="predicted"/>
<comment type="caution">
    <text evidence="1">The sequence shown here is derived from an EMBL/GenBank/DDBJ whole genome shotgun (WGS) entry which is preliminary data.</text>
</comment>
<reference evidence="1 2" key="1">
    <citation type="submission" date="2021-06" db="EMBL/GenBank/DDBJ databases">
        <authorList>
            <person name="Kallberg Y."/>
            <person name="Tangrot J."/>
            <person name="Rosling A."/>
        </authorList>
    </citation>
    <scope>NUCLEOTIDE SEQUENCE [LARGE SCALE GENOMIC DNA]</scope>
    <source>
        <strain evidence="1 2">120-4 pot B 10/14</strain>
    </source>
</reference>
<name>A0ABN7X8B4_GIGMA</name>
<dbReference type="Proteomes" id="UP000789901">
    <property type="component" value="Unassembled WGS sequence"/>
</dbReference>
<keyword evidence="2" id="KW-1185">Reference proteome</keyword>
<sequence>MTARDMLTESGLEIINQAKTLEDWLELSKFYPKRNLRRYLLIP</sequence>
<dbReference type="EMBL" id="CAJVQB010101805">
    <property type="protein sequence ID" value="CAG8850578.1"/>
    <property type="molecule type" value="Genomic_DNA"/>
</dbReference>
<organism evidence="1 2">
    <name type="scientific">Gigaspora margarita</name>
    <dbReference type="NCBI Taxonomy" id="4874"/>
    <lineage>
        <taxon>Eukaryota</taxon>
        <taxon>Fungi</taxon>
        <taxon>Fungi incertae sedis</taxon>
        <taxon>Mucoromycota</taxon>
        <taxon>Glomeromycotina</taxon>
        <taxon>Glomeromycetes</taxon>
        <taxon>Diversisporales</taxon>
        <taxon>Gigasporaceae</taxon>
        <taxon>Gigaspora</taxon>
    </lineage>
</organism>
<protein>
    <submittedName>
        <fullName evidence="1">26569_t:CDS:1</fullName>
    </submittedName>
</protein>
<gene>
    <name evidence="1" type="ORF">GMARGA_LOCUS40285</name>
</gene>
<evidence type="ECO:0000313" key="1">
    <source>
        <dbReference type="EMBL" id="CAG8850578.1"/>
    </source>
</evidence>
<accession>A0ABN7X8B4</accession>
<feature type="non-terminal residue" evidence="1">
    <location>
        <position position="43"/>
    </location>
</feature>